<evidence type="ECO:0000259" key="3">
    <source>
        <dbReference type="SMART" id="SM00645"/>
    </source>
</evidence>
<organism evidence="4 5">
    <name type="scientific">Aspergillus homomorphus (strain CBS 101889)</name>
    <dbReference type="NCBI Taxonomy" id="1450537"/>
    <lineage>
        <taxon>Eukaryota</taxon>
        <taxon>Fungi</taxon>
        <taxon>Dikarya</taxon>
        <taxon>Ascomycota</taxon>
        <taxon>Pezizomycotina</taxon>
        <taxon>Eurotiomycetes</taxon>
        <taxon>Eurotiomycetidae</taxon>
        <taxon>Eurotiales</taxon>
        <taxon>Aspergillaceae</taxon>
        <taxon>Aspergillus</taxon>
        <taxon>Aspergillus subgen. Circumdati</taxon>
    </lineage>
</organism>
<dbReference type="RefSeq" id="XP_025550347.1">
    <property type="nucleotide sequence ID" value="XM_025697097.1"/>
</dbReference>
<dbReference type="CDD" id="cd02619">
    <property type="entry name" value="Peptidase_C1"/>
    <property type="match status" value="1"/>
</dbReference>
<sequence length="318" mass="35190">MSTTEGYKSGLPAKNGYEPTPVEELKPSASMQLVQKADDLPSKVDFSQEMSPIKNQNHLPSCVAFGLLSALDLVPQTIGLTDVHSEAFTWYWAQKLQGKTPSINSGTTISKALGALLEYGSCWESKYPYPGSSLPPPPENAQAQAYEMRVRSYSYLGDPTDMNAVKTLLAAGVPVVIGFPMYGKPDYWEKWIYNADSTSTGYVNLPPDDPPPARTDGHVVTLVGYDDNVTHYDVANSRTVKGYFKFKNSWGADKGDKGWYYLPYEFFRNVDTALVFETQQTLLPNPLKKVESAIRTTTSERSKLIASHFDWIGEPGGE</sequence>
<dbReference type="EMBL" id="KZ824290">
    <property type="protein sequence ID" value="RAL11193.1"/>
    <property type="molecule type" value="Genomic_DNA"/>
</dbReference>
<gene>
    <name evidence="4" type="ORF">BO97DRAFT_425820</name>
</gene>
<dbReference type="PANTHER" id="PTHR12411">
    <property type="entry name" value="CYSTEINE PROTEASE FAMILY C1-RELATED"/>
    <property type="match status" value="1"/>
</dbReference>
<feature type="domain" description="Peptidase C1A papain C-terminal" evidence="3">
    <location>
        <begin position="40"/>
        <end position="278"/>
    </location>
</feature>
<dbReference type="Gene3D" id="3.90.70.10">
    <property type="entry name" value="Cysteine proteinases"/>
    <property type="match status" value="1"/>
</dbReference>
<dbReference type="SUPFAM" id="SSF54001">
    <property type="entry name" value="Cysteine proteinases"/>
    <property type="match status" value="1"/>
</dbReference>
<feature type="region of interest" description="Disordered" evidence="2">
    <location>
        <begin position="1"/>
        <end position="28"/>
    </location>
</feature>
<dbReference type="GO" id="GO:0008234">
    <property type="term" value="F:cysteine-type peptidase activity"/>
    <property type="evidence" value="ECO:0007669"/>
    <property type="project" value="InterPro"/>
</dbReference>
<dbReference type="VEuPathDB" id="FungiDB:BO97DRAFT_425820"/>
<protein>
    <submittedName>
        <fullName evidence="4">Cysteine proteinase</fullName>
    </submittedName>
</protein>
<accession>A0A395HUU9</accession>
<evidence type="ECO:0000313" key="5">
    <source>
        <dbReference type="Proteomes" id="UP000248961"/>
    </source>
</evidence>
<dbReference type="GO" id="GO:0006508">
    <property type="term" value="P:proteolysis"/>
    <property type="evidence" value="ECO:0007669"/>
    <property type="project" value="InterPro"/>
</dbReference>
<dbReference type="OrthoDB" id="640249at2759"/>
<dbReference type="Pfam" id="PF00112">
    <property type="entry name" value="Peptidase_C1"/>
    <property type="match status" value="1"/>
</dbReference>
<dbReference type="InterPro" id="IPR000668">
    <property type="entry name" value="Peptidase_C1A_C"/>
</dbReference>
<reference evidence="4 5" key="1">
    <citation type="submission" date="2018-02" db="EMBL/GenBank/DDBJ databases">
        <title>The genomes of Aspergillus section Nigri reveals drivers in fungal speciation.</title>
        <authorList>
            <consortium name="DOE Joint Genome Institute"/>
            <person name="Vesth T.C."/>
            <person name="Nybo J."/>
            <person name="Theobald S."/>
            <person name="Brandl J."/>
            <person name="Frisvad J.C."/>
            <person name="Nielsen K.F."/>
            <person name="Lyhne E.K."/>
            <person name="Kogle M.E."/>
            <person name="Kuo A."/>
            <person name="Riley R."/>
            <person name="Clum A."/>
            <person name="Nolan M."/>
            <person name="Lipzen A."/>
            <person name="Salamov A."/>
            <person name="Henrissat B."/>
            <person name="Wiebenga A."/>
            <person name="De vries R.P."/>
            <person name="Grigoriev I.V."/>
            <person name="Mortensen U.H."/>
            <person name="Andersen M.R."/>
            <person name="Baker S.E."/>
        </authorList>
    </citation>
    <scope>NUCLEOTIDE SEQUENCE [LARGE SCALE GENOMIC DNA]</scope>
    <source>
        <strain evidence="4 5">CBS 101889</strain>
    </source>
</reference>
<evidence type="ECO:0000256" key="1">
    <source>
        <dbReference type="ARBA" id="ARBA00008455"/>
    </source>
</evidence>
<dbReference type="STRING" id="1450537.A0A395HUU9"/>
<comment type="similarity">
    <text evidence="1">Belongs to the peptidase C1 family.</text>
</comment>
<dbReference type="InterPro" id="IPR038765">
    <property type="entry name" value="Papain-like_cys_pep_sf"/>
</dbReference>
<name>A0A395HUU9_ASPHC</name>
<proteinExistence type="inferred from homology"/>
<keyword evidence="5" id="KW-1185">Reference proteome</keyword>
<dbReference type="SMART" id="SM00645">
    <property type="entry name" value="Pept_C1"/>
    <property type="match status" value="1"/>
</dbReference>
<dbReference type="InterPro" id="IPR013128">
    <property type="entry name" value="Peptidase_C1A"/>
</dbReference>
<evidence type="ECO:0000313" key="4">
    <source>
        <dbReference type="EMBL" id="RAL11193.1"/>
    </source>
</evidence>
<dbReference type="GeneID" id="37201386"/>
<dbReference type="AlphaFoldDB" id="A0A395HUU9"/>
<dbReference type="Proteomes" id="UP000248961">
    <property type="component" value="Unassembled WGS sequence"/>
</dbReference>
<evidence type="ECO:0000256" key="2">
    <source>
        <dbReference type="SAM" id="MobiDB-lite"/>
    </source>
</evidence>